<feature type="compositionally biased region" description="Polar residues" evidence="2">
    <location>
        <begin position="15"/>
        <end position="25"/>
    </location>
</feature>
<dbReference type="Proteomes" id="UP000541444">
    <property type="component" value="Unassembled WGS sequence"/>
</dbReference>
<feature type="region of interest" description="Disordered" evidence="2">
    <location>
        <begin position="112"/>
        <end position="193"/>
    </location>
</feature>
<sequence length="851" mass="98643">MKKFFFFKSSSTSTNNGKTPPETQCSGLRRSRSLSSATFHGDAGGVLLENNAEPPRLSLTPKKHSKTRKETANTYGLDFSGSSKSSQHSSGNSSYGRSTNYVSNKILDLYIDGEQQQYDKNSKPKSSTSHRNSFSSEYRAGRRPPRAQPIAPTSPTASIHDRPRSSSFRESPHLHLSTRHWTRNEFGPESPQKLAKDVVQRLSRVFPHKPKPAYRDFDPDTPTTVDDIFEGYLDSHPSSNPEDFTRRSGPDGFYLAEKEEEVEIELRREAKEAEERVLIFSEDLDQDSFLRDCHHFSVSELLQTIKNLMEERRNLALDVSGHLRFRIAERETAQEALRLVNVELDSRTRRLEKEMKELQLGLEKELDRRSCEWSIKLENYQSEEHRLRERVSELAEQNVSLQREISAVNGREMDYRGRISQSDTQLKNLSESLQLTTGEKEDLQQTVSELQERVRGAEEDRDCIRRSYKEKEKENKELHRVVTRLQRTCTEQDKTVTGLRQGLSEEIERKGSSEKTLPLMEQARLTGIEQKLRKEVESFRAEVESLRRENINLLARLRDNGGGISTFMLDQELQDRVDYLTNLGMPLFEESSDLCSKLLEYIRKSGHISENDQHPNKNEFDGYFLVESDMKVQSLKRGFENIKRSLEKISSVLHEKCRQEHEEAREHNSQILEDDVEVKLKAETLLTSVLREKLFSKDQEIDQLQTEVATAVRGHDILRSEVQRTLDALSSVSHKMKDFELQMMRKDEKINQLRSDLQECSKELTNTKSILPKVSEERDLMWEEVKQYSEKNMLLNSEVNLMRKKVETLDEDILLKEGQITILKDRLGNKHFDILYSPNDKSMQEFVRNEL</sequence>
<dbReference type="Pfam" id="PF24670">
    <property type="entry name" value="DUF7653"/>
    <property type="match status" value="1"/>
</dbReference>
<name>A0A7J7L1K2_9MAGN</name>
<dbReference type="PANTHER" id="PTHR47491:SF5">
    <property type="entry name" value="CAP-GLY DOMAIN LINKER"/>
    <property type="match status" value="1"/>
</dbReference>
<keyword evidence="5" id="KW-1185">Reference proteome</keyword>
<feature type="compositionally biased region" description="Low complexity" evidence="2">
    <location>
        <begin position="1"/>
        <end position="14"/>
    </location>
</feature>
<evidence type="ECO:0000313" key="5">
    <source>
        <dbReference type="Proteomes" id="UP000541444"/>
    </source>
</evidence>
<keyword evidence="1" id="KW-0175">Coiled coil</keyword>
<evidence type="ECO:0000259" key="3">
    <source>
        <dbReference type="Pfam" id="PF24670"/>
    </source>
</evidence>
<dbReference type="Gene3D" id="1.10.287.1490">
    <property type="match status" value="1"/>
</dbReference>
<feature type="domain" description="DUF7653" evidence="3">
    <location>
        <begin position="530"/>
        <end position="656"/>
    </location>
</feature>
<dbReference type="EMBL" id="JACGCM010002693">
    <property type="protein sequence ID" value="KAF6136501.1"/>
    <property type="molecule type" value="Genomic_DNA"/>
</dbReference>
<proteinExistence type="predicted"/>
<evidence type="ECO:0000256" key="1">
    <source>
        <dbReference type="SAM" id="Coils"/>
    </source>
</evidence>
<reference evidence="4 5" key="1">
    <citation type="journal article" date="2020" name="IScience">
        <title>Genome Sequencing of the Endangered Kingdonia uniflora (Circaeasteraceae, Ranunculales) Reveals Potential Mechanisms of Evolutionary Specialization.</title>
        <authorList>
            <person name="Sun Y."/>
            <person name="Deng T."/>
            <person name="Zhang A."/>
            <person name="Moore M.J."/>
            <person name="Landis J.B."/>
            <person name="Lin N."/>
            <person name="Zhang H."/>
            <person name="Zhang X."/>
            <person name="Huang J."/>
            <person name="Zhang X."/>
            <person name="Sun H."/>
            <person name="Wang H."/>
        </authorList>
    </citation>
    <scope>NUCLEOTIDE SEQUENCE [LARGE SCALE GENOMIC DNA]</scope>
    <source>
        <strain evidence="4">TB1705</strain>
        <tissue evidence="4">Leaf</tissue>
    </source>
</reference>
<feature type="coiled-coil region" evidence="1">
    <location>
        <begin position="529"/>
        <end position="556"/>
    </location>
</feature>
<dbReference type="InterPro" id="IPR056070">
    <property type="entry name" value="DUF7653"/>
</dbReference>
<organism evidence="4 5">
    <name type="scientific">Kingdonia uniflora</name>
    <dbReference type="NCBI Taxonomy" id="39325"/>
    <lineage>
        <taxon>Eukaryota</taxon>
        <taxon>Viridiplantae</taxon>
        <taxon>Streptophyta</taxon>
        <taxon>Embryophyta</taxon>
        <taxon>Tracheophyta</taxon>
        <taxon>Spermatophyta</taxon>
        <taxon>Magnoliopsida</taxon>
        <taxon>Ranunculales</taxon>
        <taxon>Circaeasteraceae</taxon>
        <taxon>Kingdonia</taxon>
    </lineage>
</organism>
<feature type="region of interest" description="Disordered" evidence="2">
    <location>
        <begin position="1"/>
        <end position="99"/>
    </location>
</feature>
<comment type="caution">
    <text evidence="4">The sequence shown here is derived from an EMBL/GenBank/DDBJ whole genome shotgun (WGS) entry which is preliminary data.</text>
</comment>
<evidence type="ECO:0000256" key="2">
    <source>
        <dbReference type="SAM" id="MobiDB-lite"/>
    </source>
</evidence>
<gene>
    <name evidence="4" type="ORF">GIB67_035060</name>
</gene>
<feature type="compositionally biased region" description="Low complexity" evidence="2">
    <location>
        <begin position="80"/>
        <end position="98"/>
    </location>
</feature>
<dbReference type="OrthoDB" id="1938127at2759"/>
<feature type="compositionally biased region" description="Polar residues" evidence="2">
    <location>
        <begin position="114"/>
        <end position="136"/>
    </location>
</feature>
<protein>
    <recommendedName>
        <fullName evidence="3">DUF7653 domain-containing protein</fullName>
    </recommendedName>
</protein>
<accession>A0A7J7L1K2</accession>
<feature type="coiled-coil region" evidence="1">
    <location>
        <begin position="255"/>
        <end position="488"/>
    </location>
</feature>
<dbReference type="PANTHER" id="PTHR47491">
    <property type="entry name" value="CAP-GLY DOMAIN LINKER"/>
    <property type="match status" value="1"/>
</dbReference>
<dbReference type="AlphaFoldDB" id="A0A7J7L1K2"/>
<feature type="coiled-coil region" evidence="1">
    <location>
        <begin position="736"/>
        <end position="770"/>
    </location>
</feature>
<evidence type="ECO:0000313" key="4">
    <source>
        <dbReference type="EMBL" id="KAF6136501.1"/>
    </source>
</evidence>